<protein>
    <submittedName>
        <fullName evidence="1">Rhodanese-like protein</fullName>
    </submittedName>
</protein>
<comment type="caution">
    <text evidence="1">The sequence shown here is derived from an EMBL/GenBank/DDBJ whole genome shotgun (WGS) entry which is preliminary data.</text>
</comment>
<name>S6UL46_PSESF</name>
<dbReference type="PATRIC" id="fig|1194404.4.peg.2782"/>
<proteinExistence type="predicted"/>
<gene>
    <name evidence="1" type="ORF">A244_13451</name>
</gene>
<dbReference type="AlphaFoldDB" id="S6UL46"/>
<dbReference type="EMBL" id="AOKG01000896">
    <property type="protein sequence ID" value="EPN56341.1"/>
    <property type="molecule type" value="Genomic_DNA"/>
</dbReference>
<dbReference type="Proteomes" id="UP000015729">
    <property type="component" value="Unassembled WGS sequence"/>
</dbReference>
<evidence type="ECO:0000313" key="2">
    <source>
        <dbReference type="Proteomes" id="UP000015729"/>
    </source>
</evidence>
<feature type="non-terminal residue" evidence="1">
    <location>
        <position position="1"/>
    </location>
</feature>
<organism evidence="1 2">
    <name type="scientific">Pseudomonas syringae pv. actinidiae ICMP 18807</name>
    <dbReference type="NCBI Taxonomy" id="1194404"/>
    <lineage>
        <taxon>Bacteria</taxon>
        <taxon>Pseudomonadati</taxon>
        <taxon>Pseudomonadota</taxon>
        <taxon>Gammaproteobacteria</taxon>
        <taxon>Pseudomonadales</taxon>
        <taxon>Pseudomonadaceae</taxon>
        <taxon>Pseudomonas</taxon>
        <taxon>Pseudomonas syringae</taxon>
    </lineage>
</organism>
<sequence>SPRIDRYRRPYEGTDAPREAMQAYLDWEYGLVDQLGRDGTHGFYVI</sequence>
<accession>S6UL46</accession>
<reference evidence="1 2" key="1">
    <citation type="journal article" date="2013" name="PLoS Pathog.">
        <title>Genomic analysis of the Kiwifruit pathogen Pseudomonas syringae pv. actinidiae provides insight into the origins of an emergent plant disease.</title>
        <authorList>
            <person name="McCann H.C."/>
            <person name="Rikkerink E.H."/>
            <person name="Bertels F."/>
            <person name="Fiers M."/>
            <person name="Lu A."/>
            <person name="Rees-George J."/>
            <person name="Andersen M.T."/>
            <person name="Gleave A.P."/>
            <person name="Haubold B."/>
            <person name="Wohlers M.W."/>
            <person name="Guttman D.S."/>
            <person name="Wang P.W."/>
            <person name="Straub C."/>
            <person name="Vanneste J.L."/>
            <person name="Rainey P.B."/>
            <person name="Templeton M.D."/>
        </authorList>
    </citation>
    <scope>NUCLEOTIDE SEQUENCE [LARGE SCALE GENOMIC DNA]</scope>
    <source>
        <strain evidence="1 2">ICMP 18807</strain>
    </source>
</reference>
<evidence type="ECO:0000313" key="1">
    <source>
        <dbReference type="EMBL" id="EPN56341.1"/>
    </source>
</evidence>